<dbReference type="CDD" id="cd00096">
    <property type="entry name" value="Ig"/>
    <property type="match status" value="1"/>
</dbReference>
<proteinExistence type="predicted"/>
<dbReference type="InterPro" id="IPR003961">
    <property type="entry name" value="FN3_dom"/>
</dbReference>
<evidence type="ECO:0000313" key="14">
    <source>
        <dbReference type="Proteomes" id="UP000694620"/>
    </source>
</evidence>
<dbReference type="FunFam" id="2.60.40.10:FF:000005">
    <property type="entry name" value="Neuronal cell adhesion molecule"/>
    <property type="match status" value="1"/>
</dbReference>
<evidence type="ECO:0000256" key="3">
    <source>
        <dbReference type="ARBA" id="ARBA00022737"/>
    </source>
</evidence>
<dbReference type="InterPro" id="IPR007110">
    <property type="entry name" value="Ig-like_dom"/>
</dbReference>
<feature type="domain" description="Ig-like" evidence="11">
    <location>
        <begin position="31"/>
        <end position="113"/>
    </location>
</feature>
<evidence type="ECO:0000256" key="1">
    <source>
        <dbReference type="ARBA" id="ARBA00004236"/>
    </source>
</evidence>
<organism evidence="13 14">
    <name type="scientific">Erpetoichthys calabaricus</name>
    <name type="common">Rope fish</name>
    <name type="synonym">Calamoichthys calabaricus</name>
    <dbReference type="NCBI Taxonomy" id="27687"/>
    <lineage>
        <taxon>Eukaryota</taxon>
        <taxon>Metazoa</taxon>
        <taxon>Chordata</taxon>
        <taxon>Craniata</taxon>
        <taxon>Vertebrata</taxon>
        <taxon>Euteleostomi</taxon>
        <taxon>Actinopterygii</taxon>
        <taxon>Polypteriformes</taxon>
        <taxon>Polypteridae</taxon>
        <taxon>Erpetoichthys</taxon>
    </lineage>
</organism>
<comment type="subcellular location">
    <subcellularLocation>
        <location evidence="1">Cell membrane</location>
    </subcellularLocation>
</comment>
<dbReference type="PANTHER" id="PTHR44170:SF48">
    <property type="entry name" value="PROTEIN TURTLE HOMOLOG A"/>
    <property type="match status" value="1"/>
</dbReference>
<evidence type="ECO:0008006" key="15">
    <source>
        <dbReference type="Google" id="ProtNLM"/>
    </source>
</evidence>
<dbReference type="GO" id="GO:0005886">
    <property type="term" value="C:plasma membrane"/>
    <property type="evidence" value="ECO:0007669"/>
    <property type="project" value="UniProtKB-SubCell"/>
</dbReference>
<feature type="transmembrane region" description="Helical" evidence="9">
    <location>
        <begin position="628"/>
        <end position="653"/>
    </location>
</feature>
<protein>
    <recommendedName>
        <fullName evidence="15">Immunoglobulin superfamily member 9</fullName>
    </recommendedName>
</protein>
<evidence type="ECO:0000256" key="2">
    <source>
        <dbReference type="ARBA" id="ARBA00022475"/>
    </source>
</evidence>
<keyword evidence="10" id="KW-0732">Signal</keyword>
<dbReference type="Pfam" id="PF13927">
    <property type="entry name" value="Ig_3"/>
    <property type="match status" value="3"/>
</dbReference>
<feature type="compositionally biased region" description="Basic and acidic residues" evidence="8">
    <location>
        <begin position="1099"/>
        <end position="1124"/>
    </location>
</feature>
<dbReference type="SMART" id="SM00406">
    <property type="entry name" value="IGv"/>
    <property type="match status" value="2"/>
</dbReference>
<dbReference type="SMART" id="SM00060">
    <property type="entry name" value="FN3"/>
    <property type="match status" value="1"/>
</dbReference>
<dbReference type="SUPFAM" id="SSF48726">
    <property type="entry name" value="Immunoglobulin"/>
    <property type="match status" value="5"/>
</dbReference>
<dbReference type="InterPro" id="IPR013783">
    <property type="entry name" value="Ig-like_fold"/>
</dbReference>
<name>A0A8C4S618_ERPCA</name>
<evidence type="ECO:0000259" key="11">
    <source>
        <dbReference type="PROSITE" id="PS50835"/>
    </source>
</evidence>
<dbReference type="GeneTree" id="ENSGT00940000165064"/>
<feature type="domain" description="Ig-like" evidence="11">
    <location>
        <begin position="319"/>
        <end position="409"/>
    </location>
</feature>
<dbReference type="FunFam" id="2.60.40.10:FF:000323">
    <property type="entry name" value="Immunoglobulin superfamily member 9B"/>
    <property type="match status" value="1"/>
</dbReference>
<dbReference type="Gene3D" id="2.60.40.10">
    <property type="entry name" value="Immunoglobulins"/>
    <property type="match status" value="6"/>
</dbReference>
<keyword evidence="5" id="KW-1015">Disulfide bond</keyword>
<feature type="domain" description="Ig-like" evidence="11">
    <location>
        <begin position="414"/>
        <end position="493"/>
    </location>
</feature>
<dbReference type="InterPro" id="IPR036179">
    <property type="entry name" value="Ig-like_dom_sf"/>
</dbReference>
<evidence type="ECO:0000313" key="13">
    <source>
        <dbReference type="Ensembl" id="ENSECRP00000012103.1"/>
    </source>
</evidence>
<feature type="region of interest" description="Disordered" evidence="8">
    <location>
        <begin position="1043"/>
        <end position="1140"/>
    </location>
</feature>
<feature type="chain" id="PRO_5034436361" description="Immunoglobulin superfamily member 9" evidence="10">
    <location>
        <begin position="20"/>
        <end position="1140"/>
    </location>
</feature>
<keyword evidence="7" id="KW-0393">Immunoglobulin domain</keyword>
<reference evidence="13" key="2">
    <citation type="submission" date="2025-08" db="UniProtKB">
        <authorList>
            <consortium name="Ensembl"/>
        </authorList>
    </citation>
    <scope>IDENTIFICATION</scope>
</reference>
<dbReference type="Proteomes" id="UP000694620">
    <property type="component" value="Chromosome 1"/>
</dbReference>
<feature type="compositionally biased region" description="Basic and acidic residues" evidence="8">
    <location>
        <begin position="1045"/>
        <end position="1070"/>
    </location>
</feature>
<keyword evidence="9" id="KW-0812">Transmembrane</keyword>
<feature type="compositionally biased region" description="Polar residues" evidence="8">
    <location>
        <begin position="1125"/>
        <end position="1140"/>
    </location>
</feature>
<evidence type="ECO:0000256" key="5">
    <source>
        <dbReference type="ARBA" id="ARBA00023157"/>
    </source>
</evidence>
<dbReference type="AlphaFoldDB" id="A0A8C4S618"/>
<feature type="domain" description="Ig-like" evidence="11">
    <location>
        <begin position="147"/>
        <end position="218"/>
    </location>
</feature>
<dbReference type="PROSITE" id="PS50853">
    <property type="entry name" value="FN3"/>
    <property type="match status" value="1"/>
</dbReference>
<dbReference type="CDD" id="cd00063">
    <property type="entry name" value="FN3"/>
    <property type="match status" value="1"/>
</dbReference>
<feature type="domain" description="Ig-like" evidence="11">
    <location>
        <begin position="223"/>
        <end position="310"/>
    </location>
</feature>
<evidence type="ECO:0000256" key="4">
    <source>
        <dbReference type="ARBA" id="ARBA00023136"/>
    </source>
</evidence>
<dbReference type="InterPro" id="IPR013106">
    <property type="entry name" value="Ig_V-set"/>
</dbReference>
<dbReference type="Pfam" id="PF00041">
    <property type="entry name" value="fn3"/>
    <property type="match status" value="1"/>
</dbReference>
<dbReference type="SUPFAM" id="SSF49265">
    <property type="entry name" value="Fibronectin type III"/>
    <property type="match status" value="1"/>
</dbReference>
<evidence type="ECO:0000256" key="6">
    <source>
        <dbReference type="ARBA" id="ARBA00023180"/>
    </source>
</evidence>
<keyword evidence="2" id="KW-1003">Cell membrane</keyword>
<accession>A0A8C4S618</accession>
<keyword evidence="4 9" id="KW-0472">Membrane</keyword>
<evidence type="ECO:0000256" key="7">
    <source>
        <dbReference type="ARBA" id="ARBA00023319"/>
    </source>
</evidence>
<sequence length="1140" mass="128212">KQVCLSVNVLSMIVLESSALGVDTLVRSRVGGSAVLGCDLTPAVAVNTTPQLFPLHVIEWVRLGFPVPILIKFGVYTPRVHPSYRGRVFLEGSASLRIEALRLEDEGWFECRILFLDREMDEFQNGTWTFLSTCVHQDSAPKVEVLEGAFLSLTCAAEGNPRPAISWSKENRVLEKNDKQEVYNGTVSLYSVKRSTAGAYKCQASNEAGNITHSTELLVQGAPVIVLQPEDLILNMSQDAMLQCHAEAYPSNLTYLWWKHNENVFHVDSLKTRVKILIDGTLLIQRVTPDDTGNYTCMPTNGILTPPTASAFIIVLHSAQVINMPEETYLPMGMKGEITCPVRANPPMMFVNWTKNGEPLDTESLPGWSVSEDGTIFIATSNEDTLGLYRCTPYNSYGTMGESVPTRVILQDPPTFRITPRAEYLQEVGRYLILSCAANGDPPANITWTKVKSDLDSLNGSLILNPLAKDHQGLWECLARNRVASVSVQSAVYVLGTSPHVVSAVSVAPGVGSANISWEPGFDGGYTQRFSVWMKRASRGKHEWTSLPVPPPQNYLLLSSLLPDMAYQFCVLSQNKLGSGPFSEIVTVLTLLKRNVLIFLTLFVCLFFKGLDMYPSRTTLSELLPEPLLAGVIGGTCFLFVAVILSIVTACAMNRRRERRRRKRRDGKDTFLDYVQSGSFADSPDSVMKFKLRPFLFGSASDYASLEKRGKNSQESQKRQLLCNPLPKYTLFESHLGGMSSPTSPIEPISRGPDGRFIVQPECISPPEVKKNLIKDFPQLNGTSAAEADFDNEKLEVISKKSSNDCSYDYSSEEQIKPGHVEKSINSLTTNEKAFCSFPVSKLENSFDSRESYSSWAKEQVRYSQHNGGLYTREEQNTESDWRKYAVTYEAEKQGKDIKRSCLNDTEMNTKKHHSTKSDSLRYAYEDQYTTEGDLSQSTQGRIVDFENSLRRQANKDFCKGYVPFSISREEAAWQKDRLQYLPGAESRNVITKDIAMLDSNYSSPHPSKTHWFHQSQLKKEKYSSEETEEKEKLPCSITTSLTRGDAKLTRREMEEKVPEKNPVDRERRITNASILVSEMEKESDHKREKDSLNTYFKHAKERDSEKRKDRILSHQQSPEEQKSRTSSLKKQYGNHNQCC</sequence>
<reference evidence="13" key="1">
    <citation type="submission" date="2021-06" db="EMBL/GenBank/DDBJ databases">
        <authorList>
            <consortium name="Wellcome Sanger Institute Data Sharing"/>
        </authorList>
    </citation>
    <scope>NUCLEOTIDE SEQUENCE [LARGE SCALE GENOMIC DNA]</scope>
</reference>
<dbReference type="SMART" id="SM00409">
    <property type="entry name" value="IG"/>
    <property type="match status" value="5"/>
</dbReference>
<dbReference type="GO" id="GO:0098609">
    <property type="term" value="P:cell-cell adhesion"/>
    <property type="evidence" value="ECO:0007669"/>
    <property type="project" value="TreeGrafter"/>
</dbReference>
<feature type="compositionally biased region" description="Basic and acidic residues" evidence="8">
    <location>
        <begin position="1079"/>
        <end position="1092"/>
    </location>
</feature>
<evidence type="ECO:0000256" key="9">
    <source>
        <dbReference type="SAM" id="Phobius"/>
    </source>
</evidence>
<dbReference type="InterPro" id="IPR036116">
    <property type="entry name" value="FN3_sf"/>
</dbReference>
<dbReference type="PANTHER" id="PTHR44170">
    <property type="entry name" value="PROTEIN SIDEKICK"/>
    <property type="match status" value="1"/>
</dbReference>
<evidence type="ECO:0000256" key="10">
    <source>
        <dbReference type="SAM" id="SignalP"/>
    </source>
</evidence>
<dbReference type="PROSITE" id="PS50835">
    <property type="entry name" value="IG_LIKE"/>
    <property type="match status" value="5"/>
</dbReference>
<feature type="domain" description="Fibronectin type-III" evidence="12">
    <location>
        <begin position="498"/>
        <end position="593"/>
    </location>
</feature>
<dbReference type="SMART" id="SM00408">
    <property type="entry name" value="IGc2"/>
    <property type="match status" value="4"/>
</dbReference>
<reference evidence="13" key="3">
    <citation type="submission" date="2025-09" db="UniProtKB">
        <authorList>
            <consortium name="Ensembl"/>
        </authorList>
    </citation>
    <scope>IDENTIFICATION</scope>
</reference>
<dbReference type="InterPro" id="IPR003599">
    <property type="entry name" value="Ig_sub"/>
</dbReference>
<keyword evidence="6" id="KW-0325">Glycoprotein</keyword>
<dbReference type="InterPro" id="IPR003598">
    <property type="entry name" value="Ig_sub2"/>
</dbReference>
<evidence type="ECO:0000256" key="8">
    <source>
        <dbReference type="SAM" id="MobiDB-lite"/>
    </source>
</evidence>
<keyword evidence="9" id="KW-1133">Transmembrane helix</keyword>
<dbReference type="Ensembl" id="ENSECRT00000012301.1">
    <property type="protein sequence ID" value="ENSECRP00000012103.1"/>
    <property type="gene ID" value="ENSECRG00000008058.1"/>
</dbReference>
<keyword evidence="3" id="KW-0677">Repeat</keyword>
<evidence type="ECO:0000259" key="12">
    <source>
        <dbReference type="PROSITE" id="PS50853"/>
    </source>
</evidence>
<keyword evidence="14" id="KW-1185">Reference proteome</keyword>
<feature type="signal peptide" evidence="10">
    <location>
        <begin position="1"/>
        <end position="19"/>
    </location>
</feature>
<feature type="transmembrane region" description="Helical" evidence="9">
    <location>
        <begin position="585"/>
        <end position="608"/>
    </location>
</feature>